<protein>
    <submittedName>
        <fullName evidence="2">GAF domain-containing protein</fullName>
    </submittedName>
</protein>
<evidence type="ECO:0000313" key="2">
    <source>
        <dbReference type="EMBL" id="HIY25615.1"/>
    </source>
</evidence>
<feature type="transmembrane region" description="Helical" evidence="1">
    <location>
        <begin position="12"/>
        <end position="29"/>
    </location>
</feature>
<reference evidence="2" key="2">
    <citation type="submission" date="2021-04" db="EMBL/GenBank/DDBJ databases">
        <authorList>
            <person name="Gilroy R."/>
        </authorList>
    </citation>
    <scope>NUCLEOTIDE SEQUENCE</scope>
    <source>
        <strain evidence="2">1282</strain>
    </source>
</reference>
<dbReference type="Proteomes" id="UP000823915">
    <property type="component" value="Unassembled WGS sequence"/>
</dbReference>
<dbReference type="AlphaFoldDB" id="A0A9D2C0D3"/>
<sequence length="418" mass="47326">MRKRQPLLFETLQNRGLFLLMLLLTGWTADWNDLRYMDVRLLYVVIVAISFGMRQGLLATVLAIASYVAALLHAQIDISYVFYSVESWIPFILYGVAGAFGGYWSDKKYDDYDSLADQYREQGERYDFLKELYREVVDVKNQLQRQIVVSRDSLGRLYSITEELQSPSPRTVCVKTIGVMEDIMECESAALYIHQDGGNFGRLMACSQGLSSTLAPSVDLEKRPKLQEAMERRELYVNTELDPDHPAMAMPICDGETAIGMAVLYQLDPQQYTVYYKNLFQTLTRMIQDNLIRAVRYQQQNWEKLTLPGTLVLTKEAFAQELHCPVSVARVGLPPRTPEGTRGSLQGWGMLSWEPQGGGDQSTAALYNRAASLLRGTDLLGIGENGDLQAAFLYVGPSRRPVLEERFSRSGFTLTWLD</sequence>
<keyword evidence="1" id="KW-0812">Transmembrane</keyword>
<keyword evidence="1" id="KW-1133">Transmembrane helix</keyword>
<gene>
    <name evidence="2" type="ORF">H9838_00385</name>
</gene>
<accession>A0A9D2C0D3</accession>
<feature type="transmembrane region" description="Helical" evidence="1">
    <location>
        <begin position="80"/>
        <end position="104"/>
    </location>
</feature>
<evidence type="ECO:0000313" key="3">
    <source>
        <dbReference type="Proteomes" id="UP000823915"/>
    </source>
</evidence>
<dbReference type="SUPFAM" id="SSF55781">
    <property type="entry name" value="GAF domain-like"/>
    <property type="match status" value="1"/>
</dbReference>
<organism evidence="2 3">
    <name type="scientific">Candidatus Acutalibacter pullistercoris</name>
    <dbReference type="NCBI Taxonomy" id="2838418"/>
    <lineage>
        <taxon>Bacteria</taxon>
        <taxon>Bacillati</taxon>
        <taxon>Bacillota</taxon>
        <taxon>Clostridia</taxon>
        <taxon>Eubacteriales</taxon>
        <taxon>Acutalibacteraceae</taxon>
        <taxon>Acutalibacter</taxon>
    </lineage>
</organism>
<name>A0A9D2C0D3_9FIRM</name>
<keyword evidence="1" id="KW-0472">Membrane</keyword>
<reference evidence="2" key="1">
    <citation type="journal article" date="2021" name="PeerJ">
        <title>Extensive microbial diversity within the chicken gut microbiome revealed by metagenomics and culture.</title>
        <authorList>
            <person name="Gilroy R."/>
            <person name="Ravi A."/>
            <person name="Getino M."/>
            <person name="Pursley I."/>
            <person name="Horton D.L."/>
            <person name="Alikhan N.F."/>
            <person name="Baker D."/>
            <person name="Gharbi K."/>
            <person name="Hall N."/>
            <person name="Watson M."/>
            <person name="Adriaenssens E.M."/>
            <person name="Foster-Nyarko E."/>
            <person name="Jarju S."/>
            <person name="Secka A."/>
            <person name="Antonio M."/>
            <person name="Oren A."/>
            <person name="Chaudhuri R.R."/>
            <person name="La Ragione R."/>
            <person name="Hildebrand F."/>
            <person name="Pallen M.J."/>
        </authorList>
    </citation>
    <scope>NUCLEOTIDE SEQUENCE</scope>
    <source>
        <strain evidence="2">1282</strain>
    </source>
</reference>
<proteinExistence type="predicted"/>
<comment type="caution">
    <text evidence="2">The sequence shown here is derived from an EMBL/GenBank/DDBJ whole genome shotgun (WGS) entry which is preliminary data.</text>
</comment>
<feature type="transmembrane region" description="Helical" evidence="1">
    <location>
        <begin position="41"/>
        <end position="68"/>
    </location>
</feature>
<evidence type="ECO:0000256" key="1">
    <source>
        <dbReference type="SAM" id="Phobius"/>
    </source>
</evidence>
<dbReference type="EMBL" id="DXDU01000007">
    <property type="protein sequence ID" value="HIY25615.1"/>
    <property type="molecule type" value="Genomic_DNA"/>
</dbReference>